<proteinExistence type="predicted"/>
<dbReference type="PANTHER" id="PTHR21137">
    <property type="entry name" value="ODORANT RECEPTOR"/>
    <property type="match status" value="1"/>
</dbReference>
<sequence length="317" mass="36881">MRRKLKCLIIRIQRNWHLLIDEKELEIMEKYTQQGKKFTFVCLMLSCATIIILLVWTSFLFIYDIVVPLNGTHRLQSPFVAEYFIDEDIYFYPILLHMYTIFLVGLMVVIATETFYTICMQHACGLFQIVGYRFERIFNQSTSSSITLQEMNLKFDDWVSRAIQSHQTAIAFVDHMNSCFTMSYFWLLILAVLSLTMNCTDILQAVNPNKNYNLVNSSVRIINAFVRIVNIVCYLFGVFYCGQRIIDHSTGISEKVYAIPWFLESSKIQTTIIIVLQRSFKESVLLAGGLYPMSFELLEVILRTTSCYITTLHALQN</sequence>
<dbReference type="InterPro" id="IPR004117">
    <property type="entry name" value="7tm6_olfct_rcpt"/>
</dbReference>
<gene>
    <name evidence="12" type="primary">LOC107064592</name>
</gene>
<evidence type="ECO:0000256" key="2">
    <source>
        <dbReference type="ARBA" id="ARBA00022475"/>
    </source>
</evidence>
<evidence type="ECO:0000256" key="7">
    <source>
        <dbReference type="ARBA" id="ARBA00023136"/>
    </source>
</evidence>
<evidence type="ECO:0000256" key="10">
    <source>
        <dbReference type="SAM" id="Phobius"/>
    </source>
</evidence>
<keyword evidence="8" id="KW-0675">Receptor</keyword>
<keyword evidence="3" id="KW-0716">Sensory transduction</keyword>
<feature type="transmembrane region" description="Helical" evidence="10">
    <location>
        <begin position="224"/>
        <end position="242"/>
    </location>
</feature>
<keyword evidence="6 10" id="KW-1133">Transmembrane helix</keyword>
<evidence type="ECO:0000256" key="4">
    <source>
        <dbReference type="ARBA" id="ARBA00022692"/>
    </source>
</evidence>
<evidence type="ECO:0000256" key="6">
    <source>
        <dbReference type="ARBA" id="ARBA00022989"/>
    </source>
</evidence>
<comment type="subcellular location">
    <subcellularLocation>
        <location evidence="1">Cell membrane</location>
        <topology evidence="1">Multi-pass membrane protein</topology>
    </subcellularLocation>
</comment>
<evidence type="ECO:0000256" key="3">
    <source>
        <dbReference type="ARBA" id="ARBA00022606"/>
    </source>
</evidence>
<dbReference type="GeneID" id="107064592"/>
<keyword evidence="9" id="KW-0807">Transducer</keyword>
<feature type="transmembrane region" description="Helical" evidence="10">
    <location>
        <begin position="38"/>
        <end position="63"/>
    </location>
</feature>
<dbReference type="RefSeq" id="XP_015172910.1">
    <property type="nucleotide sequence ID" value="XM_015317424.1"/>
</dbReference>
<keyword evidence="5" id="KW-0552">Olfaction</keyword>
<feature type="transmembrane region" description="Helical" evidence="10">
    <location>
        <begin position="89"/>
        <end position="111"/>
    </location>
</feature>
<keyword evidence="7 10" id="KW-0472">Membrane</keyword>
<evidence type="ECO:0000313" key="11">
    <source>
        <dbReference type="Proteomes" id="UP000694924"/>
    </source>
</evidence>
<protein>
    <submittedName>
        <fullName evidence="12">Uncharacterized protein LOC107064592 isoform X1</fullName>
    </submittedName>
</protein>
<keyword evidence="4 10" id="KW-0812">Transmembrane</keyword>
<evidence type="ECO:0000256" key="9">
    <source>
        <dbReference type="ARBA" id="ARBA00023224"/>
    </source>
</evidence>
<reference evidence="12" key="1">
    <citation type="submission" date="2025-08" db="UniProtKB">
        <authorList>
            <consortium name="RefSeq"/>
        </authorList>
    </citation>
    <scope>IDENTIFICATION</scope>
    <source>
        <tissue evidence="12">Whole body</tissue>
    </source>
</reference>
<dbReference type="Pfam" id="PF02949">
    <property type="entry name" value="7tm_6"/>
    <property type="match status" value="1"/>
</dbReference>
<name>A0ABM1HY73_POLDO</name>
<dbReference type="PANTHER" id="PTHR21137:SF35">
    <property type="entry name" value="ODORANT RECEPTOR 19A-RELATED"/>
    <property type="match status" value="1"/>
</dbReference>
<organism evidence="11 12">
    <name type="scientific">Polistes dominula</name>
    <name type="common">European paper wasp</name>
    <name type="synonym">Vespa dominula</name>
    <dbReference type="NCBI Taxonomy" id="743375"/>
    <lineage>
        <taxon>Eukaryota</taxon>
        <taxon>Metazoa</taxon>
        <taxon>Ecdysozoa</taxon>
        <taxon>Arthropoda</taxon>
        <taxon>Hexapoda</taxon>
        <taxon>Insecta</taxon>
        <taxon>Pterygota</taxon>
        <taxon>Neoptera</taxon>
        <taxon>Endopterygota</taxon>
        <taxon>Hymenoptera</taxon>
        <taxon>Apocrita</taxon>
        <taxon>Aculeata</taxon>
        <taxon>Vespoidea</taxon>
        <taxon>Vespidae</taxon>
        <taxon>Polistinae</taxon>
        <taxon>Polistini</taxon>
        <taxon>Polistes</taxon>
    </lineage>
</organism>
<dbReference type="Proteomes" id="UP000694924">
    <property type="component" value="Unplaced"/>
</dbReference>
<evidence type="ECO:0000313" key="12">
    <source>
        <dbReference type="RefSeq" id="XP_015172910.1"/>
    </source>
</evidence>
<feature type="transmembrane region" description="Helical" evidence="10">
    <location>
        <begin position="184"/>
        <end position="204"/>
    </location>
</feature>
<evidence type="ECO:0000256" key="8">
    <source>
        <dbReference type="ARBA" id="ARBA00023170"/>
    </source>
</evidence>
<keyword evidence="2" id="KW-1003">Cell membrane</keyword>
<evidence type="ECO:0000256" key="1">
    <source>
        <dbReference type="ARBA" id="ARBA00004651"/>
    </source>
</evidence>
<evidence type="ECO:0000256" key="5">
    <source>
        <dbReference type="ARBA" id="ARBA00022725"/>
    </source>
</evidence>
<keyword evidence="11" id="KW-1185">Reference proteome</keyword>
<accession>A0ABM1HY73</accession>